<keyword evidence="3" id="KW-1185">Reference proteome</keyword>
<organism evidence="2 3">
    <name type="scientific">Letharia lupina</name>
    <dbReference type="NCBI Taxonomy" id="560253"/>
    <lineage>
        <taxon>Eukaryota</taxon>
        <taxon>Fungi</taxon>
        <taxon>Dikarya</taxon>
        <taxon>Ascomycota</taxon>
        <taxon>Pezizomycotina</taxon>
        <taxon>Lecanoromycetes</taxon>
        <taxon>OSLEUM clade</taxon>
        <taxon>Lecanoromycetidae</taxon>
        <taxon>Lecanorales</taxon>
        <taxon>Lecanorineae</taxon>
        <taxon>Parmeliaceae</taxon>
        <taxon>Letharia</taxon>
    </lineage>
</organism>
<dbReference type="EMBL" id="JACCJB010000024">
    <property type="protein sequence ID" value="KAF6217842.1"/>
    <property type="molecule type" value="Genomic_DNA"/>
</dbReference>
<feature type="compositionally biased region" description="Low complexity" evidence="1">
    <location>
        <begin position="55"/>
        <end position="71"/>
    </location>
</feature>
<accession>A0A8H6C6J5</accession>
<dbReference type="GeneID" id="59334655"/>
<feature type="compositionally biased region" description="Polar residues" evidence="1">
    <location>
        <begin position="72"/>
        <end position="97"/>
    </location>
</feature>
<evidence type="ECO:0000313" key="2">
    <source>
        <dbReference type="EMBL" id="KAF6217842.1"/>
    </source>
</evidence>
<sequence>MCERCTIIECAFGSREPLPPKIASLDVKPTTSPATENDKPNLRDEHDTDVKAVGSSAATTSASQPSTSTSPEIYNSTVVTSQEKSVTRRNAMSSALPTSGPDIHVQWSDVAAIGSKALQPRAIKKDLEITMPYSILVAIMKNVDILDELMLSCPDFPTLFSFVASCKTAKCAFERHSQGIVKVMLRRLPQELRYLTVALIGINDSQISNLESIKALMETWLGMGPRPLTERLKKNPFEIIKKLARTFSAIDVFTEVIPKNCVENFTDYKTVVASRGGLSYYDVMQWPNEHPLLQQTEWSDVPDDTEWVVPGLSTTEAAPQEIALPLSDREMYRIKRALLRYEVFCALFYLRPDRYFDTRLHPRRSNPIPESSRRRAFREDQVIFLKEYVNPWEVGELAIITQFMYDLVRNAYFHKYKTLRYDQAYESWYGRGGDRNHGRDRHRDHEEVVDEFDNHMVWFTSQSLGLLRRIYDDRQVGYQALIDKHCEPRYRLAEFFVPFEKCSNRYGFVASDLDASWKPRTAWSDTPGMELPTKGWLVKTPVSDDTGENVAYWGEKWMRKIDLIPQKPPIRKAAYNHFPHYSPTEQKMSGILPRVRLALESDYLGYGTDSPPQIFHDCVVVRNPKLKVQVTFYDQDPEKYPEEAPSFTRDILISAKEPVTFSPFWPVSQKMSENAAEYWEDVGDTWCLGVSGIKAVEYMRIKIMDA</sequence>
<gene>
    <name evidence="2" type="ORF">HO133_006254</name>
</gene>
<dbReference type="AlphaFoldDB" id="A0A8H6C6J5"/>
<reference evidence="2 3" key="1">
    <citation type="journal article" date="2020" name="Genomics">
        <title>Complete, high-quality genomes from long-read metagenomic sequencing of two wolf lichen thalli reveals enigmatic genome architecture.</title>
        <authorList>
            <person name="McKenzie S.K."/>
            <person name="Walston R.F."/>
            <person name="Allen J.L."/>
        </authorList>
    </citation>
    <scope>NUCLEOTIDE SEQUENCE [LARGE SCALE GENOMIC DNA]</scope>
    <source>
        <strain evidence="2">WasteWater1</strain>
    </source>
</reference>
<protein>
    <submittedName>
        <fullName evidence="2">Uncharacterized protein</fullName>
    </submittedName>
</protein>
<dbReference type="Proteomes" id="UP000593566">
    <property type="component" value="Unassembled WGS sequence"/>
</dbReference>
<feature type="region of interest" description="Disordered" evidence="1">
    <location>
        <begin position="18"/>
        <end position="97"/>
    </location>
</feature>
<feature type="compositionally biased region" description="Basic and acidic residues" evidence="1">
    <location>
        <begin position="36"/>
        <end position="50"/>
    </location>
</feature>
<name>A0A8H6C6J5_9LECA</name>
<comment type="caution">
    <text evidence="2">The sequence shown here is derived from an EMBL/GenBank/DDBJ whole genome shotgun (WGS) entry which is preliminary data.</text>
</comment>
<evidence type="ECO:0000313" key="3">
    <source>
        <dbReference type="Proteomes" id="UP000593566"/>
    </source>
</evidence>
<proteinExistence type="predicted"/>
<dbReference type="RefSeq" id="XP_037147277.1">
    <property type="nucleotide sequence ID" value="XM_037297152.1"/>
</dbReference>
<evidence type="ECO:0000256" key="1">
    <source>
        <dbReference type="SAM" id="MobiDB-lite"/>
    </source>
</evidence>